<sequence length="332" mass="38018">MNLYTPAGGLFGTHVTWADVEEDMQNAFDTDAYFGPNKCATNIGEGNGFMSRIVLIDPDWQHKDKELPEKFIVKIVSHLALQTVAAEMAEEKKIENRLNSPEFMATLEKTQKRLHNLEITVYEHLRKLPAGKIPLAKVYYARKFTESNPVKGYIIMEYLDNIKAVHIFENVPLDSIKQILHATAVLEALSLKFTQDEKDCFSEKPFTEIFGEFFRKDCVPYATIVEYLCIKWRLGLPSTLNGDIPELATRRIVLGDAASVWFFSRCFYHCGMRLCMSQTGIFAEEGKTKIGGGLKHILGRVLHKSPRKKTRERRFSMHAVKKLEMQAHLELR</sequence>
<dbReference type="PANTHER" id="PTHR23020:SF8">
    <property type="entry name" value="CHK KINASE-LIKE DOMAIN-CONTAINING PROTEIN"/>
    <property type="match status" value="1"/>
</dbReference>
<dbReference type="PANTHER" id="PTHR23020">
    <property type="entry name" value="UNCHARACTERIZED NUCLEAR HORMONE RECEPTOR-RELATED"/>
    <property type="match status" value="1"/>
</dbReference>
<reference evidence="2" key="1">
    <citation type="journal article" date="2015" name="Nat. Genet.">
        <title>The genome and transcriptome of the zoonotic hookworm Ancylostoma ceylanicum identify infection-specific gene families.</title>
        <authorList>
            <person name="Schwarz E.M."/>
            <person name="Hu Y."/>
            <person name="Antoshechkin I."/>
            <person name="Miller M.M."/>
            <person name="Sternberg P.W."/>
            <person name="Aroian R.V."/>
        </authorList>
    </citation>
    <scope>NUCLEOTIDE SEQUENCE</scope>
    <source>
        <strain evidence="2">HY135</strain>
    </source>
</reference>
<dbReference type="OrthoDB" id="5786316at2759"/>
<dbReference type="InterPro" id="IPR011009">
    <property type="entry name" value="Kinase-like_dom_sf"/>
</dbReference>
<dbReference type="AlphaFoldDB" id="A0A016S3U5"/>
<comment type="caution">
    <text evidence="1">The sequence shown here is derived from an EMBL/GenBank/DDBJ whole genome shotgun (WGS) entry which is preliminary data.</text>
</comment>
<name>A0A016S3U5_9BILA</name>
<evidence type="ECO:0000313" key="2">
    <source>
        <dbReference type="Proteomes" id="UP000024635"/>
    </source>
</evidence>
<accession>A0A016S3U5</accession>
<protein>
    <recommendedName>
        <fullName evidence="3">Protein kinase domain-containing protein</fullName>
    </recommendedName>
</protein>
<dbReference type="InterPro" id="IPR052961">
    <property type="entry name" value="Oxido-Kinase-like_Enzymes"/>
</dbReference>
<evidence type="ECO:0008006" key="3">
    <source>
        <dbReference type="Google" id="ProtNLM"/>
    </source>
</evidence>
<dbReference type="EMBL" id="JARK01001642">
    <property type="protein sequence ID" value="EYB84992.1"/>
    <property type="molecule type" value="Genomic_DNA"/>
</dbReference>
<proteinExistence type="predicted"/>
<gene>
    <name evidence="1" type="primary">Acey_s0306.g1991</name>
    <name evidence="1" type="ORF">Y032_0306g1991</name>
</gene>
<keyword evidence="2" id="KW-1185">Reference proteome</keyword>
<dbReference type="Proteomes" id="UP000024635">
    <property type="component" value="Unassembled WGS sequence"/>
</dbReference>
<organism evidence="1 2">
    <name type="scientific">Ancylostoma ceylanicum</name>
    <dbReference type="NCBI Taxonomy" id="53326"/>
    <lineage>
        <taxon>Eukaryota</taxon>
        <taxon>Metazoa</taxon>
        <taxon>Ecdysozoa</taxon>
        <taxon>Nematoda</taxon>
        <taxon>Chromadorea</taxon>
        <taxon>Rhabditida</taxon>
        <taxon>Rhabditina</taxon>
        <taxon>Rhabditomorpha</taxon>
        <taxon>Strongyloidea</taxon>
        <taxon>Ancylostomatidae</taxon>
        <taxon>Ancylostomatinae</taxon>
        <taxon>Ancylostoma</taxon>
    </lineage>
</organism>
<dbReference type="InterPro" id="IPR012877">
    <property type="entry name" value="Dhs-27"/>
</dbReference>
<dbReference type="Pfam" id="PF07914">
    <property type="entry name" value="DUF1679"/>
    <property type="match status" value="1"/>
</dbReference>
<dbReference type="SUPFAM" id="SSF56112">
    <property type="entry name" value="Protein kinase-like (PK-like)"/>
    <property type="match status" value="1"/>
</dbReference>
<evidence type="ECO:0000313" key="1">
    <source>
        <dbReference type="EMBL" id="EYB84992.1"/>
    </source>
</evidence>